<dbReference type="Proteomes" id="UP000070107">
    <property type="component" value="Unassembled WGS sequence"/>
</dbReference>
<dbReference type="EMBL" id="LNTU01000001">
    <property type="protein sequence ID" value="KXF78832.1"/>
    <property type="molecule type" value="Genomic_DNA"/>
</dbReference>
<sequence length="59" mass="6745">MVPPTGENRFGRTPGAGKRFPDDEAEGRRALLQKRIRQTQKSPHKRAFLMIFQPAARPE</sequence>
<dbReference type="AlphaFoldDB" id="A0A135I066"/>
<protein>
    <submittedName>
        <fullName evidence="2">Uncharacterized protein</fullName>
    </submittedName>
</protein>
<comment type="caution">
    <text evidence="2">The sequence shown here is derived from an EMBL/GenBank/DDBJ whole genome shotgun (WGS) entry which is preliminary data.</text>
</comment>
<feature type="region of interest" description="Disordered" evidence="1">
    <location>
        <begin position="1"/>
        <end position="26"/>
    </location>
</feature>
<name>A0A135I066_9HYPH</name>
<accession>A0A135I066</accession>
<evidence type="ECO:0000313" key="2">
    <source>
        <dbReference type="EMBL" id="KXF78832.1"/>
    </source>
</evidence>
<organism evidence="2 3">
    <name type="scientific">Paramesorhizobium deserti</name>
    <dbReference type="NCBI Taxonomy" id="1494590"/>
    <lineage>
        <taxon>Bacteria</taxon>
        <taxon>Pseudomonadati</taxon>
        <taxon>Pseudomonadota</taxon>
        <taxon>Alphaproteobacteria</taxon>
        <taxon>Hyphomicrobiales</taxon>
        <taxon>Phyllobacteriaceae</taxon>
        <taxon>Paramesorhizobium</taxon>
    </lineage>
</organism>
<reference evidence="2 3" key="1">
    <citation type="submission" date="2015-11" db="EMBL/GenBank/DDBJ databases">
        <title>Draft genome sequence of Paramesorhizobium deserti A-3-E, a strain highly resistant to diverse beta-lactam antibiotics.</title>
        <authorList>
            <person name="Lv R."/>
            <person name="Yang X."/>
            <person name="Fang N."/>
            <person name="Guo J."/>
            <person name="Luo X."/>
            <person name="Peng F."/>
            <person name="Yang R."/>
            <person name="Cui Y."/>
            <person name="Fang C."/>
            <person name="Song Y."/>
        </authorList>
    </citation>
    <scope>NUCLEOTIDE SEQUENCE [LARGE SCALE GENOMIC DNA]</scope>
    <source>
        <strain evidence="2 3">A-3-E</strain>
    </source>
</reference>
<evidence type="ECO:0000313" key="3">
    <source>
        <dbReference type="Proteomes" id="UP000070107"/>
    </source>
</evidence>
<proteinExistence type="predicted"/>
<keyword evidence="3" id="KW-1185">Reference proteome</keyword>
<evidence type="ECO:0000256" key="1">
    <source>
        <dbReference type="SAM" id="MobiDB-lite"/>
    </source>
</evidence>
<gene>
    <name evidence="2" type="ORF">ATN84_03440</name>
</gene>